<evidence type="ECO:0000313" key="6">
    <source>
        <dbReference type="EMBL" id="MFA9194217.1"/>
    </source>
</evidence>
<dbReference type="Proteomes" id="UP001574170">
    <property type="component" value="Unassembled WGS sequence"/>
</dbReference>
<reference evidence="6 7" key="1">
    <citation type="submission" date="2024-04" db="EMBL/GenBank/DDBJ databases">
        <title>New Clade of Flavobacterium.</title>
        <authorList>
            <person name="Matos L."/>
            <person name="Proenca D.N."/>
            <person name="Fransisco R.M."/>
            <person name="Chung A.P."/>
            <person name="Maccario L."/>
            <person name="Sorensen S.J."/>
            <person name="Morais P.V."/>
        </authorList>
    </citation>
    <scope>NUCLEOTIDE SEQUENCE [LARGE SCALE GENOMIC DNA]</scope>
    <source>
        <strain evidence="6 7">FBOR7N2.3</strain>
    </source>
</reference>
<feature type="domain" description="HTH luxR-type" evidence="4">
    <location>
        <begin position="147"/>
        <end position="212"/>
    </location>
</feature>
<protein>
    <submittedName>
        <fullName evidence="6">Response regulator transcription factor</fullName>
    </submittedName>
</protein>
<comment type="caution">
    <text evidence="6">The sequence shown here is derived from an EMBL/GenBank/DDBJ whole genome shotgun (WGS) entry which is preliminary data.</text>
</comment>
<dbReference type="PANTHER" id="PTHR45566">
    <property type="entry name" value="HTH-TYPE TRANSCRIPTIONAL REGULATOR YHJB-RELATED"/>
    <property type="match status" value="1"/>
</dbReference>
<feature type="modified residue" description="4-aspartylphosphate" evidence="3">
    <location>
        <position position="59"/>
    </location>
</feature>
<dbReference type="InterPro" id="IPR051015">
    <property type="entry name" value="EvgA-like"/>
</dbReference>
<organism evidence="6 7">
    <name type="scientific">Flavobacterium magnesitis</name>
    <dbReference type="NCBI Taxonomy" id="3138077"/>
    <lineage>
        <taxon>Bacteria</taxon>
        <taxon>Pseudomonadati</taxon>
        <taxon>Bacteroidota</taxon>
        <taxon>Flavobacteriia</taxon>
        <taxon>Flavobacteriales</taxon>
        <taxon>Flavobacteriaceae</taxon>
        <taxon>Flavobacterium</taxon>
    </lineage>
</organism>
<dbReference type="SUPFAM" id="SSF52172">
    <property type="entry name" value="CheY-like"/>
    <property type="match status" value="1"/>
</dbReference>
<dbReference type="SMART" id="SM00448">
    <property type="entry name" value="REC"/>
    <property type="match status" value="1"/>
</dbReference>
<evidence type="ECO:0000313" key="7">
    <source>
        <dbReference type="Proteomes" id="UP001574170"/>
    </source>
</evidence>
<accession>A0ABV4TJE6</accession>
<dbReference type="InterPro" id="IPR058245">
    <property type="entry name" value="NreC/VraR/RcsB-like_REC"/>
</dbReference>
<keyword evidence="7" id="KW-1185">Reference proteome</keyword>
<evidence type="ECO:0000259" key="4">
    <source>
        <dbReference type="PROSITE" id="PS50043"/>
    </source>
</evidence>
<dbReference type="PROSITE" id="PS50043">
    <property type="entry name" value="HTH_LUXR_2"/>
    <property type="match status" value="1"/>
</dbReference>
<dbReference type="EMBL" id="JBCFQK010000008">
    <property type="protein sequence ID" value="MFA9194217.1"/>
    <property type="molecule type" value="Genomic_DNA"/>
</dbReference>
<dbReference type="SUPFAM" id="SSF46894">
    <property type="entry name" value="C-terminal effector domain of the bipartite response regulators"/>
    <property type="match status" value="1"/>
</dbReference>
<dbReference type="PROSITE" id="PS00622">
    <property type="entry name" value="HTH_LUXR_1"/>
    <property type="match status" value="1"/>
</dbReference>
<dbReference type="Pfam" id="PF00196">
    <property type="entry name" value="GerE"/>
    <property type="match status" value="1"/>
</dbReference>
<evidence type="ECO:0000259" key="5">
    <source>
        <dbReference type="PROSITE" id="PS50110"/>
    </source>
</evidence>
<dbReference type="RefSeq" id="WP_373391322.1">
    <property type="nucleotide sequence ID" value="NZ_JBCFQJ010000003.1"/>
</dbReference>
<evidence type="ECO:0000256" key="3">
    <source>
        <dbReference type="PROSITE-ProRule" id="PRU00169"/>
    </source>
</evidence>
<sequence>MKLSNNCSFLITDDHSIVRQGISMLINELFLNPKIYMSGNFKDTFKIINETKIDLLILDINFPDGNSISIIKDIKIIQPEIKILIFTAYNEDIYALRYLNSGASGYLNKGSSEEEMKQALTSMILSGKYLTQNVKDRILDSYISKSPINPIEQLSNRELEVARMLIKGYGNLEISDLLNVKKTTVSTFKNRIFEKLEIDNLAALIELFRLYNDDGE</sequence>
<evidence type="ECO:0000256" key="1">
    <source>
        <dbReference type="ARBA" id="ARBA00022553"/>
    </source>
</evidence>
<dbReference type="Pfam" id="PF00072">
    <property type="entry name" value="Response_reg"/>
    <property type="match status" value="1"/>
</dbReference>
<dbReference type="SMART" id="SM00421">
    <property type="entry name" value="HTH_LUXR"/>
    <property type="match status" value="1"/>
</dbReference>
<evidence type="ECO:0000256" key="2">
    <source>
        <dbReference type="ARBA" id="ARBA00023125"/>
    </source>
</evidence>
<name>A0ABV4TJE6_9FLAO</name>
<dbReference type="CDD" id="cd06170">
    <property type="entry name" value="LuxR_C_like"/>
    <property type="match status" value="1"/>
</dbReference>
<dbReference type="PANTHER" id="PTHR45566:SF2">
    <property type="entry name" value="NARL SUBFAMILY"/>
    <property type="match status" value="1"/>
</dbReference>
<dbReference type="PRINTS" id="PR00038">
    <property type="entry name" value="HTHLUXR"/>
</dbReference>
<keyword evidence="1 3" id="KW-0597">Phosphoprotein</keyword>
<dbReference type="InterPro" id="IPR011006">
    <property type="entry name" value="CheY-like_superfamily"/>
</dbReference>
<dbReference type="InterPro" id="IPR001789">
    <property type="entry name" value="Sig_transdc_resp-reg_receiver"/>
</dbReference>
<dbReference type="InterPro" id="IPR000792">
    <property type="entry name" value="Tscrpt_reg_LuxR_C"/>
</dbReference>
<dbReference type="PROSITE" id="PS50110">
    <property type="entry name" value="RESPONSE_REGULATORY"/>
    <property type="match status" value="1"/>
</dbReference>
<gene>
    <name evidence="6" type="ORF">AAGV33_07340</name>
</gene>
<dbReference type="InterPro" id="IPR016032">
    <property type="entry name" value="Sig_transdc_resp-reg_C-effctor"/>
</dbReference>
<dbReference type="CDD" id="cd17535">
    <property type="entry name" value="REC_NarL-like"/>
    <property type="match status" value="1"/>
</dbReference>
<dbReference type="Gene3D" id="3.40.50.2300">
    <property type="match status" value="1"/>
</dbReference>
<proteinExistence type="predicted"/>
<keyword evidence="2" id="KW-0238">DNA-binding</keyword>
<feature type="domain" description="Response regulatory" evidence="5">
    <location>
        <begin position="8"/>
        <end position="124"/>
    </location>
</feature>